<dbReference type="Proteomes" id="UP000654345">
    <property type="component" value="Unassembled WGS sequence"/>
</dbReference>
<protein>
    <recommendedName>
        <fullName evidence="4">DUF3311 domain-containing protein</fullName>
    </recommendedName>
</protein>
<organism evidence="2 3">
    <name type="scientific">Ktedonobacter robiniae</name>
    <dbReference type="NCBI Taxonomy" id="2778365"/>
    <lineage>
        <taxon>Bacteria</taxon>
        <taxon>Bacillati</taxon>
        <taxon>Chloroflexota</taxon>
        <taxon>Ktedonobacteria</taxon>
        <taxon>Ktedonobacterales</taxon>
        <taxon>Ktedonobacteraceae</taxon>
        <taxon>Ktedonobacter</taxon>
    </lineage>
</organism>
<evidence type="ECO:0000313" key="2">
    <source>
        <dbReference type="EMBL" id="GHO54741.1"/>
    </source>
</evidence>
<evidence type="ECO:0000256" key="1">
    <source>
        <dbReference type="SAM" id="Phobius"/>
    </source>
</evidence>
<gene>
    <name evidence="2" type="ORF">KSB_32160</name>
</gene>
<dbReference type="EMBL" id="BNJG01000001">
    <property type="protein sequence ID" value="GHO54741.1"/>
    <property type="molecule type" value="Genomic_DNA"/>
</dbReference>
<dbReference type="RefSeq" id="WP_201371416.1">
    <property type="nucleotide sequence ID" value="NZ_BNJG01000001.1"/>
</dbReference>
<reference evidence="2 3" key="1">
    <citation type="journal article" date="2021" name="Int. J. Syst. Evol. Microbiol.">
        <title>Reticulibacter mediterranei gen. nov., sp. nov., within the new family Reticulibacteraceae fam. nov., and Ktedonospora formicarum gen. nov., sp. nov., Ktedonobacter robiniae sp. nov., Dictyobacter formicarum sp. nov. and Dictyobacter arantiisoli sp. nov., belonging to the class Ktedonobacteria.</title>
        <authorList>
            <person name="Yabe S."/>
            <person name="Zheng Y."/>
            <person name="Wang C.M."/>
            <person name="Sakai Y."/>
            <person name="Abe K."/>
            <person name="Yokota A."/>
            <person name="Donadio S."/>
            <person name="Cavaletti L."/>
            <person name="Monciardini P."/>
        </authorList>
    </citation>
    <scope>NUCLEOTIDE SEQUENCE [LARGE SCALE GENOMIC DNA]</scope>
    <source>
        <strain evidence="2 3">SOSP1-30</strain>
    </source>
</reference>
<evidence type="ECO:0008006" key="4">
    <source>
        <dbReference type="Google" id="ProtNLM"/>
    </source>
</evidence>
<feature type="transmembrane region" description="Helical" evidence="1">
    <location>
        <begin position="12"/>
        <end position="30"/>
    </location>
</feature>
<feature type="transmembrane region" description="Helical" evidence="1">
    <location>
        <begin position="42"/>
        <end position="64"/>
    </location>
</feature>
<keyword evidence="3" id="KW-1185">Reference proteome</keyword>
<sequence length="74" mass="8970">METHPQRQGYRWLRLLLIIPFLGLLFPGFYNFREPTFLDFPFFYWYQLLWIILTAIITASVYFLEGFLASRGRS</sequence>
<name>A0ABQ3UPR1_9CHLR</name>
<keyword evidence="1" id="KW-1133">Transmembrane helix</keyword>
<keyword evidence="1" id="KW-0812">Transmembrane</keyword>
<dbReference type="Pfam" id="PF11755">
    <property type="entry name" value="DUF3311"/>
    <property type="match status" value="1"/>
</dbReference>
<accession>A0ABQ3UPR1</accession>
<comment type="caution">
    <text evidence="2">The sequence shown here is derived from an EMBL/GenBank/DDBJ whole genome shotgun (WGS) entry which is preliminary data.</text>
</comment>
<keyword evidence="1" id="KW-0472">Membrane</keyword>
<dbReference type="InterPro" id="IPR021741">
    <property type="entry name" value="DUF3311"/>
</dbReference>
<proteinExistence type="predicted"/>
<evidence type="ECO:0000313" key="3">
    <source>
        <dbReference type="Proteomes" id="UP000654345"/>
    </source>
</evidence>